<evidence type="ECO:0000313" key="2">
    <source>
        <dbReference type="EMBL" id="ANJ08037.1"/>
    </source>
</evidence>
<proteinExistence type="predicted"/>
<sequence length="76" mass="7824">MASSVETTVTRALARAQGSRAARAATAMLEASPTPPPRATNRAKAARAPGASCCRPCALSAVTFSMILPPCRWPAL</sequence>
<gene>
    <name evidence="2" type="ORF">Spa2297_14175</name>
</gene>
<organism evidence="2 3">
    <name type="scientific">Streptomyces parvulus</name>
    <dbReference type="NCBI Taxonomy" id="146923"/>
    <lineage>
        <taxon>Bacteria</taxon>
        <taxon>Bacillati</taxon>
        <taxon>Actinomycetota</taxon>
        <taxon>Actinomycetes</taxon>
        <taxon>Kitasatosporales</taxon>
        <taxon>Streptomycetaceae</taxon>
        <taxon>Streptomyces</taxon>
    </lineage>
</organism>
<name>A0A191UZD1_9ACTN</name>
<dbReference type="EMBL" id="CP015866">
    <property type="protein sequence ID" value="ANJ08037.1"/>
    <property type="molecule type" value="Genomic_DNA"/>
</dbReference>
<evidence type="ECO:0000256" key="1">
    <source>
        <dbReference type="SAM" id="MobiDB-lite"/>
    </source>
</evidence>
<evidence type="ECO:0000313" key="3">
    <source>
        <dbReference type="Proteomes" id="UP000078468"/>
    </source>
</evidence>
<protein>
    <submittedName>
        <fullName evidence="2">Uncharacterized protein</fullName>
    </submittedName>
</protein>
<dbReference type="Proteomes" id="UP000078468">
    <property type="component" value="Chromosome"/>
</dbReference>
<dbReference type="AlphaFoldDB" id="A0A191UZD1"/>
<reference evidence="2 3" key="1">
    <citation type="submission" date="2016-05" db="EMBL/GenBank/DDBJ databases">
        <title>Non-Contiguous Finished Genome Sequence of Streptomyces parvulus 2297 Integrated Site-Specifically with Actinophage R4.</title>
        <authorList>
            <person name="Nishizawa T."/>
            <person name="Miura T."/>
            <person name="Harada C."/>
            <person name="Guo Y."/>
            <person name="Narisawa K."/>
            <person name="Ohta H."/>
            <person name="Takahashi H."/>
            <person name="Shirai M."/>
        </authorList>
    </citation>
    <scope>NUCLEOTIDE SEQUENCE [LARGE SCALE GENOMIC DNA]</scope>
    <source>
        <strain evidence="2 3">2297</strain>
    </source>
</reference>
<feature type="region of interest" description="Disordered" evidence="1">
    <location>
        <begin position="24"/>
        <end position="44"/>
    </location>
</feature>
<accession>A0A191UZD1</accession>
<dbReference type="KEGG" id="spav:Spa2297_14175"/>